<organism evidence="6 7">
    <name type="scientific">Mucor plumbeus</name>
    <dbReference type="NCBI Taxonomy" id="97098"/>
    <lineage>
        <taxon>Eukaryota</taxon>
        <taxon>Fungi</taxon>
        <taxon>Fungi incertae sedis</taxon>
        <taxon>Mucoromycota</taxon>
        <taxon>Mucoromycotina</taxon>
        <taxon>Mucoromycetes</taxon>
        <taxon>Mucorales</taxon>
        <taxon>Mucorineae</taxon>
        <taxon>Mucoraceae</taxon>
        <taxon>Mucor</taxon>
    </lineage>
</organism>
<dbReference type="AlphaFoldDB" id="A0A8H7UUR1"/>
<evidence type="ECO:0000256" key="1">
    <source>
        <dbReference type="ARBA" id="ARBA00007797"/>
    </source>
</evidence>
<protein>
    <recommendedName>
        <fullName evidence="5">CCAAT-binding factor domain-containing protein</fullName>
    </recommendedName>
</protein>
<dbReference type="GO" id="GO:0042254">
    <property type="term" value="P:ribosome biogenesis"/>
    <property type="evidence" value="ECO:0007669"/>
    <property type="project" value="InterPro"/>
</dbReference>
<keyword evidence="4" id="KW-0812">Transmembrane</keyword>
<dbReference type="EMBL" id="JAEPRC010000815">
    <property type="protein sequence ID" value="KAG2191529.1"/>
    <property type="molecule type" value="Genomic_DNA"/>
</dbReference>
<dbReference type="InterPro" id="IPR027193">
    <property type="entry name" value="Noc4"/>
</dbReference>
<proteinExistence type="inferred from homology"/>
<feature type="transmembrane region" description="Helical" evidence="4">
    <location>
        <begin position="417"/>
        <end position="439"/>
    </location>
</feature>
<keyword evidence="2" id="KW-0175">Coiled coil</keyword>
<keyword evidence="4" id="KW-0472">Membrane</keyword>
<dbReference type="GO" id="GO:0030692">
    <property type="term" value="C:Noc4p-Nop14p complex"/>
    <property type="evidence" value="ECO:0007669"/>
    <property type="project" value="TreeGrafter"/>
</dbReference>
<keyword evidence="4" id="KW-1133">Transmembrane helix</keyword>
<comment type="similarity">
    <text evidence="1">Belongs to the CBF/MAK21 family.</text>
</comment>
<evidence type="ECO:0000256" key="3">
    <source>
        <dbReference type="SAM" id="MobiDB-lite"/>
    </source>
</evidence>
<evidence type="ECO:0000256" key="4">
    <source>
        <dbReference type="SAM" id="Phobius"/>
    </source>
</evidence>
<dbReference type="InterPro" id="IPR005612">
    <property type="entry name" value="CCAAT-binding_factor"/>
</dbReference>
<dbReference type="Pfam" id="PF03914">
    <property type="entry name" value="CBF"/>
    <property type="match status" value="1"/>
</dbReference>
<keyword evidence="7" id="KW-1185">Reference proteome</keyword>
<feature type="compositionally biased region" description="Acidic residues" evidence="3">
    <location>
        <begin position="287"/>
        <end position="296"/>
    </location>
</feature>
<feature type="region of interest" description="Disordered" evidence="3">
    <location>
        <begin position="284"/>
        <end position="307"/>
    </location>
</feature>
<comment type="caution">
    <text evidence="6">The sequence shown here is derived from an EMBL/GenBank/DDBJ whole genome shotgun (WGS) entry which is preliminary data.</text>
</comment>
<name>A0A8H7UUR1_9FUNG</name>
<evidence type="ECO:0000256" key="2">
    <source>
        <dbReference type="SAM" id="Coils"/>
    </source>
</evidence>
<feature type="domain" description="CCAAT-binding factor" evidence="5">
    <location>
        <begin position="375"/>
        <end position="523"/>
    </location>
</feature>
<reference evidence="6" key="1">
    <citation type="submission" date="2020-12" db="EMBL/GenBank/DDBJ databases">
        <title>Metabolic potential, ecology and presence of endohyphal bacteria is reflected in genomic diversity of Mucoromycotina.</title>
        <authorList>
            <person name="Muszewska A."/>
            <person name="Okrasinska A."/>
            <person name="Steczkiewicz K."/>
            <person name="Drgas O."/>
            <person name="Orlowska M."/>
            <person name="Perlinska-Lenart U."/>
            <person name="Aleksandrzak-Piekarczyk T."/>
            <person name="Szatraj K."/>
            <person name="Zielenkiewicz U."/>
            <person name="Pilsyk S."/>
            <person name="Malc E."/>
            <person name="Mieczkowski P."/>
            <person name="Kruszewska J.S."/>
            <person name="Biernat P."/>
            <person name="Pawlowska J."/>
        </authorList>
    </citation>
    <scope>NUCLEOTIDE SEQUENCE</scope>
    <source>
        <strain evidence="6">CBS 226.32</strain>
    </source>
</reference>
<gene>
    <name evidence="6" type="ORF">INT46_009870</name>
</gene>
<dbReference type="GO" id="GO:0032040">
    <property type="term" value="C:small-subunit processome"/>
    <property type="evidence" value="ECO:0007669"/>
    <property type="project" value="TreeGrafter"/>
</dbReference>
<dbReference type="OrthoDB" id="10263185at2759"/>
<dbReference type="PANTHER" id="PTHR12455">
    <property type="entry name" value="NUCLEOLAR COMPLEX PROTEIN 4"/>
    <property type="match status" value="1"/>
</dbReference>
<evidence type="ECO:0000313" key="6">
    <source>
        <dbReference type="EMBL" id="KAG2191529.1"/>
    </source>
</evidence>
<sequence>MAPASKRKRGGNTTFKQNENFKDVRQKIRTLEAGLSDKSNLNNIVEITKYTKSSNAQISHAAIHSLNRVYTALLMAGDLKKLKNADESSAKAKVNAWLREQYVDFLAYVRGLLSSDEPGLQLPAFTILMNNIKSESENFMNTNGSYHFANNVYGPIVKEIIFNTNFNEHLRKEVVDKYLNVYDDLRHYFLKDAAELMEQAYEKKEAIKKQKNSKKAKLSQDETEEGENLTLVANNVFAILESIRTMPTEASEIDEFWTVNPSIYDVKPTKAKKTDDLLGDEGLLSDSDIDDNDQDQAAEKTKTKTKKRKHPLLQLSVHKRGFTDCWLKLMKLPLSDEMYKKILLILHKRILPHLSEPKLLMDFLTDSYNVGGAVSLLALNGLFTLITEHNLDYPDFYTKLYSLLDRNVMHVKYRSRFFRLLELFLSSAYLPAALIAAFIKRMARLSLTAPPAASVIIIPFIYNLLKRHPTCMILIHSNKAIDDATDPFSMDDLNPYECKAIESSLWEVQTLSQHYYANVSTLAKIFGEQFLKPKYNLEDFLDHTYATFFNTEIDRKRKKEPAMAIDKPAACVWEI</sequence>
<dbReference type="Proteomes" id="UP000650833">
    <property type="component" value="Unassembled WGS sequence"/>
</dbReference>
<evidence type="ECO:0000313" key="7">
    <source>
        <dbReference type="Proteomes" id="UP000650833"/>
    </source>
</evidence>
<accession>A0A8H7UUR1</accession>
<dbReference type="PANTHER" id="PTHR12455:SF0">
    <property type="entry name" value="NUCLEOLAR COMPLEX PROTEIN 4 HOMOLOG"/>
    <property type="match status" value="1"/>
</dbReference>
<feature type="coiled-coil region" evidence="2">
    <location>
        <begin position="190"/>
        <end position="217"/>
    </location>
</feature>
<evidence type="ECO:0000259" key="5">
    <source>
        <dbReference type="Pfam" id="PF03914"/>
    </source>
</evidence>
<feature type="transmembrane region" description="Helical" evidence="4">
    <location>
        <begin position="445"/>
        <end position="465"/>
    </location>
</feature>